<dbReference type="PROSITE" id="PS50977">
    <property type="entry name" value="HTH_TETR_2"/>
    <property type="match status" value="1"/>
</dbReference>
<dbReference type="Gene3D" id="1.10.357.10">
    <property type="entry name" value="Tetracycline Repressor, domain 2"/>
    <property type="match status" value="1"/>
</dbReference>
<evidence type="ECO:0000256" key="2">
    <source>
        <dbReference type="PROSITE-ProRule" id="PRU00335"/>
    </source>
</evidence>
<dbReference type="InterPro" id="IPR009057">
    <property type="entry name" value="Homeodomain-like_sf"/>
</dbReference>
<dbReference type="EMBL" id="JAOQIO010000125">
    <property type="protein sequence ID" value="MCU6798203.1"/>
    <property type="molecule type" value="Genomic_DNA"/>
</dbReference>
<feature type="DNA-binding region" description="H-T-H motif" evidence="2">
    <location>
        <begin position="25"/>
        <end position="44"/>
    </location>
</feature>
<evidence type="ECO:0000313" key="4">
    <source>
        <dbReference type="EMBL" id="MCU6798203.1"/>
    </source>
</evidence>
<dbReference type="PANTHER" id="PTHR43479">
    <property type="entry name" value="ACREF/ENVCD OPERON REPRESSOR-RELATED"/>
    <property type="match status" value="1"/>
</dbReference>
<dbReference type="InterPro" id="IPR050624">
    <property type="entry name" value="HTH-type_Tx_Regulator"/>
</dbReference>
<feature type="domain" description="HTH tetR-type" evidence="3">
    <location>
        <begin position="2"/>
        <end position="62"/>
    </location>
</feature>
<proteinExistence type="predicted"/>
<organism evidence="4 5">
    <name type="scientific">Paenibacillus baimaensis</name>
    <dbReference type="NCBI Taxonomy" id="2982185"/>
    <lineage>
        <taxon>Bacteria</taxon>
        <taxon>Bacillati</taxon>
        <taxon>Bacillota</taxon>
        <taxon>Bacilli</taxon>
        <taxon>Bacillales</taxon>
        <taxon>Paenibacillaceae</taxon>
        <taxon>Paenibacillus</taxon>
    </lineage>
</organism>
<sequence length="292" mass="33422">MNDKKTQIVQAAIKLFGERDYHTTSVQDIVSLAGVSKGAFYLHFHSKEELLVHIFNHYMESYRSYLEEILQDPSLSARERLFKSIEYQCEAFIKDKDFIAMQLKGITFLNKALQDLMIDHSNQNVIWFDQRIIELYGSEIRPHSFDCANLFNGMIKEFYFCHIVFGHPIEGGQLAEYLMNRLDDVIYGILSKPTVPILSKAVILSDRSSETTRESLIERALTTKGWIESHVEAPMVMCTMLQSLDVIVQEANKEEPNDIIIKGMVNYLISLAEGDSDIIAVFNKSFGCARIC</sequence>
<keyword evidence="5" id="KW-1185">Reference proteome</keyword>
<keyword evidence="1 2" id="KW-0238">DNA-binding</keyword>
<evidence type="ECO:0000313" key="5">
    <source>
        <dbReference type="Proteomes" id="UP001652445"/>
    </source>
</evidence>
<dbReference type="RefSeq" id="WP_262688893.1">
    <property type="nucleotide sequence ID" value="NZ_JAOQIO010000125.1"/>
</dbReference>
<comment type="caution">
    <text evidence="4">The sequence shown here is derived from an EMBL/GenBank/DDBJ whole genome shotgun (WGS) entry which is preliminary data.</text>
</comment>
<dbReference type="InterPro" id="IPR001647">
    <property type="entry name" value="HTH_TetR"/>
</dbReference>
<accession>A0ABT2UUA5</accession>
<name>A0ABT2UUA5_9BACL</name>
<dbReference type="Pfam" id="PF00440">
    <property type="entry name" value="TetR_N"/>
    <property type="match status" value="1"/>
</dbReference>
<gene>
    <name evidence="4" type="ORF">OB236_39360</name>
</gene>
<dbReference type="Proteomes" id="UP001652445">
    <property type="component" value="Unassembled WGS sequence"/>
</dbReference>
<dbReference type="SUPFAM" id="SSF46689">
    <property type="entry name" value="Homeodomain-like"/>
    <property type="match status" value="1"/>
</dbReference>
<evidence type="ECO:0000259" key="3">
    <source>
        <dbReference type="PROSITE" id="PS50977"/>
    </source>
</evidence>
<dbReference type="PANTHER" id="PTHR43479:SF22">
    <property type="entry name" value="TRANSCRIPTIONAL REGULATOR, TETR FAMILY"/>
    <property type="match status" value="1"/>
</dbReference>
<dbReference type="PRINTS" id="PR00455">
    <property type="entry name" value="HTHTETR"/>
</dbReference>
<reference evidence="4 5" key="1">
    <citation type="submission" date="2022-09" db="EMBL/GenBank/DDBJ databases">
        <authorList>
            <person name="Han X.L."/>
            <person name="Wang Q."/>
            <person name="Lu T."/>
        </authorList>
    </citation>
    <scope>NUCLEOTIDE SEQUENCE [LARGE SCALE GENOMIC DNA]</scope>
    <source>
        <strain evidence="4 5">WQ 127069</strain>
    </source>
</reference>
<evidence type="ECO:0000256" key="1">
    <source>
        <dbReference type="ARBA" id="ARBA00023125"/>
    </source>
</evidence>
<protein>
    <submittedName>
        <fullName evidence="4">TetR/AcrR family transcriptional regulator</fullName>
    </submittedName>
</protein>